<protein>
    <submittedName>
        <fullName evidence="1">Uncharacterized protein</fullName>
    </submittedName>
</protein>
<name>A0A6C0IAB6_9ZZZZ</name>
<dbReference type="AlphaFoldDB" id="A0A6C0IAB6"/>
<accession>A0A6C0IAB6</accession>
<organism evidence="1">
    <name type="scientific">viral metagenome</name>
    <dbReference type="NCBI Taxonomy" id="1070528"/>
    <lineage>
        <taxon>unclassified sequences</taxon>
        <taxon>metagenomes</taxon>
        <taxon>organismal metagenomes</taxon>
    </lineage>
</organism>
<reference evidence="1" key="1">
    <citation type="journal article" date="2020" name="Nature">
        <title>Giant virus diversity and host interactions through global metagenomics.</title>
        <authorList>
            <person name="Schulz F."/>
            <person name="Roux S."/>
            <person name="Paez-Espino D."/>
            <person name="Jungbluth S."/>
            <person name="Walsh D.A."/>
            <person name="Denef V.J."/>
            <person name="McMahon K.D."/>
            <person name="Konstantinidis K.T."/>
            <person name="Eloe-Fadrosh E.A."/>
            <person name="Kyrpides N.C."/>
            <person name="Woyke T."/>
        </authorList>
    </citation>
    <scope>NUCLEOTIDE SEQUENCE</scope>
    <source>
        <strain evidence="1">GVMAG-M-3300023184-60</strain>
    </source>
</reference>
<evidence type="ECO:0000313" key="1">
    <source>
        <dbReference type="EMBL" id="QHT89345.1"/>
    </source>
</evidence>
<proteinExistence type="predicted"/>
<dbReference type="EMBL" id="MN740139">
    <property type="protein sequence ID" value="QHT89345.1"/>
    <property type="molecule type" value="Genomic_DNA"/>
</dbReference>
<sequence>MIHLITYGDNKYKESKKRIYNQAKSLAWFDTITLYSPEDLDEEFKETFKDILELPRGGGYWIWKPYIIKKHMDIINDDDILIYIDAGCYINPAGVKRFNEYIEMLNNSDEGCISFQMSQHKEKAWTTKEIFEHFNINNDSDDILETGQIMATIKMFKKNANAVNIVSTWLNALYRNPLVFTDHYNKNNQCEGFIDNRHDQSVCSIICKLYKTIVIEDETYFENGFGDEVSLKYPLWATKIRI</sequence>